<dbReference type="PANTHER" id="PTHR43045:SF7">
    <property type="entry name" value="MAJOR FACILITATOR SUPERFAMILY TRANSPORTER"/>
    <property type="match status" value="1"/>
</dbReference>
<accession>A0A242N804</accession>
<proteinExistence type="predicted"/>
<dbReference type="AlphaFoldDB" id="A0A242N804"/>
<dbReference type="Proteomes" id="UP000194546">
    <property type="component" value="Unassembled WGS sequence"/>
</dbReference>
<sequence length="46" mass="5039">MELFPAQVRYTATSLPYNIGNDWFGGFLPATAFAMMAATGDIYYGP</sequence>
<comment type="caution">
    <text evidence="6">The sequence shown here is derived from an EMBL/GenBank/DDBJ whole genome shotgun (WGS) entry which is preliminary data.</text>
</comment>
<dbReference type="EMBL" id="NBTZ01000003">
    <property type="protein sequence ID" value="OTP79797.1"/>
    <property type="molecule type" value="Genomic_DNA"/>
</dbReference>
<reference evidence="5 7" key="1">
    <citation type="submission" date="2017-03" db="EMBL/GenBank/DDBJ databases">
        <title>Genome analysis of strain PAMC 26510.</title>
        <authorList>
            <person name="Oh H.-M."/>
            <person name="Yang J.-A."/>
        </authorList>
    </citation>
    <scope>NUCLEOTIDE SEQUENCE [LARGE SCALE GENOMIC DNA]</scope>
    <source>
        <strain evidence="5 7">PAMC 26510</strain>
    </source>
</reference>
<keyword evidence="4" id="KW-0812">Transmembrane</keyword>
<dbReference type="Proteomes" id="UP000195221">
    <property type="component" value="Unassembled WGS sequence"/>
</dbReference>
<name>A0A242N804_CABSO</name>
<keyword evidence="3" id="KW-1003">Cell membrane</keyword>
<comment type="subcellular location">
    <subcellularLocation>
        <location evidence="1">Cell membrane</location>
        <topology evidence="1">Multi-pass membrane protein</topology>
    </subcellularLocation>
</comment>
<gene>
    <name evidence="5" type="ORF">PAMC26510_15165</name>
    <name evidence="6" type="ORF">PAMC26577_00110</name>
</gene>
<evidence type="ECO:0000256" key="1">
    <source>
        <dbReference type="ARBA" id="ARBA00004651"/>
    </source>
</evidence>
<keyword evidence="4" id="KW-1133">Transmembrane helix</keyword>
<protein>
    <submittedName>
        <fullName evidence="6">Permeases of the major facilitator superfamily</fullName>
    </submittedName>
</protein>
<keyword evidence="4" id="KW-0472">Membrane</keyword>
<evidence type="ECO:0000256" key="3">
    <source>
        <dbReference type="ARBA" id="ARBA00022475"/>
    </source>
</evidence>
<evidence type="ECO:0000256" key="2">
    <source>
        <dbReference type="ARBA" id="ARBA00022448"/>
    </source>
</evidence>
<dbReference type="EMBL" id="NBTY01000076">
    <property type="protein sequence ID" value="OTP75055.1"/>
    <property type="molecule type" value="Genomic_DNA"/>
</dbReference>
<reference evidence="6 8" key="2">
    <citation type="submission" date="2017-03" db="EMBL/GenBank/DDBJ databases">
        <title>Genome analysis of strain PAMC 26577.</title>
        <authorList>
            <person name="Oh H.-M."/>
            <person name="Yang J.-A."/>
        </authorList>
    </citation>
    <scope>NUCLEOTIDE SEQUENCE [LARGE SCALE GENOMIC DNA]</scope>
    <source>
        <strain evidence="6 8">PAMC 26577</strain>
    </source>
</reference>
<feature type="transmembrane region" description="Helical" evidence="4">
    <location>
        <begin position="23"/>
        <end position="44"/>
    </location>
</feature>
<dbReference type="PANTHER" id="PTHR43045">
    <property type="entry name" value="SHIKIMATE TRANSPORTER"/>
    <property type="match status" value="1"/>
</dbReference>
<evidence type="ECO:0000313" key="5">
    <source>
        <dbReference type="EMBL" id="OTP75055.1"/>
    </source>
</evidence>
<dbReference type="GO" id="GO:0005886">
    <property type="term" value="C:plasma membrane"/>
    <property type="evidence" value="ECO:0007669"/>
    <property type="project" value="UniProtKB-SubCell"/>
</dbReference>
<evidence type="ECO:0000313" key="8">
    <source>
        <dbReference type="Proteomes" id="UP000195221"/>
    </source>
</evidence>
<organism evidence="6 8">
    <name type="scientific">Caballeronia sordidicola</name>
    <name type="common">Burkholderia sordidicola</name>
    <dbReference type="NCBI Taxonomy" id="196367"/>
    <lineage>
        <taxon>Bacteria</taxon>
        <taxon>Pseudomonadati</taxon>
        <taxon>Pseudomonadota</taxon>
        <taxon>Betaproteobacteria</taxon>
        <taxon>Burkholderiales</taxon>
        <taxon>Burkholderiaceae</taxon>
        <taxon>Caballeronia</taxon>
    </lineage>
</organism>
<evidence type="ECO:0000256" key="4">
    <source>
        <dbReference type="SAM" id="Phobius"/>
    </source>
</evidence>
<keyword evidence="2" id="KW-0813">Transport</keyword>
<evidence type="ECO:0000313" key="7">
    <source>
        <dbReference type="Proteomes" id="UP000194546"/>
    </source>
</evidence>
<evidence type="ECO:0000313" key="6">
    <source>
        <dbReference type="EMBL" id="OTP79797.1"/>
    </source>
</evidence>